<dbReference type="AlphaFoldDB" id="A0A382RDR3"/>
<dbReference type="GO" id="GO:0016301">
    <property type="term" value="F:kinase activity"/>
    <property type="evidence" value="ECO:0007669"/>
    <property type="project" value="InterPro"/>
</dbReference>
<dbReference type="InterPro" id="IPR001174">
    <property type="entry name" value="HddA/FKP"/>
</dbReference>
<dbReference type="PRINTS" id="PR00960">
    <property type="entry name" value="LMBPPROTEIN"/>
</dbReference>
<name>A0A382RDR3_9ZZZZ</name>
<dbReference type="EMBL" id="UINC01120573">
    <property type="protein sequence ID" value="SVC95138.1"/>
    <property type="molecule type" value="Genomic_DNA"/>
</dbReference>
<protein>
    <recommendedName>
        <fullName evidence="1">GHMP kinase N-terminal domain-containing protein</fullName>
    </recommendedName>
</protein>
<dbReference type="Gene3D" id="3.30.230.120">
    <property type="match status" value="1"/>
</dbReference>
<reference evidence="2" key="1">
    <citation type="submission" date="2018-05" db="EMBL/GenBank/DDBJ databases">
        <authorList>
            <person name="Lanie J.A."/>
            <person name="Ng W.-L."/>
            <person name="Kazmierczak K.M."/>
            <person name="Andrzejewski T.M."/>
            <person name="Davidsen T.M."/>
            <person name="Wayne K.J."/>
            <person name="Tettelin H."/>
            <person name="Glass J.I."/>
            <person name="Rusch D."/>
            <person name="Podicherti R."/>
            <person name="Tsui H.-C.T."/>
            <person name="Winkler M.E."/>
        </authorList>
    </citation>
    <scope>NUCLEOTIDE SEQUENCE</scope>
</reference>
<evidence type="ECO:0000313" key="2">
    <source>
        <dbReference type="EMBL" id="SVC95138.1"/>
    </source>
</evidence>
<sequence length="138" mass="15243">MIISKTPLRISFAGGGTDFPSYYKYNEFGAVLSASINSYLYVTVKEQSSLFGGEYRLNYSETELVKDLELIKNPIIRECIRFLEIDEKLYIGTTADAPASSGLGSSSSFCVGLLNALYKFKNESISLGRLAEEASHIE</sequence>
<evidence type="ECO:0000259" key="1">
    <source>
        <dbReference type="Pfam" id="PF00288"/>
    </source>
</evidence>
<dbReference type="Pfam" id="PF00288">
    <property type="entry name" value="GHMP_kinases_N"/>
    <property type="match status" value="1"/>
</dbReference>
<accession>A0A382RDR3</accession>
<dbReference type="InterPro" id="IPR020568">
    <property type="entry name" value="Ribosomal_Su5_D2-typ_SF"/>
</dbReference>
<feature type="domain" description="GHMP kinase N-terminal" evidence="1">
    <location>
        <begin position="78"/>
        <end position="138"/>
    </location>
</feature>
<feature type="non-terminal residue" evidence="2">
    <location>
        <position position="138"/>
    </location>
</feature>
<organism evidence="2">
    <name type="scientific">marine metagenome</name>
    <dbReference type="NCBI Taxonomy" id="408172"/>
    <lineage>
        <taxon>unclassified sequences</taxon>
        <taxon>metagenomes</taxon>
        <taxon>ecological metagenomes</taxon>
    </lineage>
</organism>
<dbReference type="InterPro" id="IPR006204">
    <property type="entry name" value="GHMP_kinase_N_dom"/>
</dbReference>
<proteinExistence type="predicted"/>
<dbReference type="GO" id="GO:0005524">
    <property type="term" value="F:ATP binding"/>
    <property type="evidence" value="ECO:0007669"/>
    <property type="project" value="InterPro"/>
</dbReference>
<dbReference type="SUPFAM" id="SSF54211">
    <property type="entry name" value="Ribosomal protein S5 domain 2-like"/>
    <property type="match status" value="1"/>
</dbReference>
<gene>
    <name evidence="2" type="ORF">METZ01_LOCUS347992</name>
</gene>